<dbReference type="InterPro" id="IPR025665">
    <property type="entry name" value="Beta-barrel_OMP_2"/>
</dbReference>
<evidence type="ECO:0000259" key="1">
    <source>
        <dbReference type="Pfam" id="PF13568"/>
    </source>
</evidence>
<dbReference type="AlphaFoldDB" id="A0A150XYG1"/>
<name>A0A150XYG1_9BACT</name>
<evidence type="ECO:0000313" key="3">
    <source>
        <dbReference type="Proteomes" id="UP000075615"/>
    </source>
</evidence>
<dbReference type="Pfam" id="PF13568">
    <property type="entry name" value="OMP_b-brl_2"/>
    <property type="match status" value="1"/>
</dbReference>
<evidence type="ECO:0000313" key="2">
    <source>
        <dbReference type="EMBL" id="KYG83758.1"/>
    </source>
</evidence>
<sequence length="193" mass="20857">MMLLIASAAKAQTGFTVGANISNLYVDDVDDENAKVGLNIGIYNRIKITDFLGIQHEFLYAQKGAAVQYNNFLSGSGKYKYNLNYIKMPVMLSANLGKLNLHAGPYVGFLAGVKIKDVDGDGSINSIQELDRDDFNTIDYGAVGGLGYDFDGGILGVRYNYGFREIGKSGSFAGEATSEAKNSALTVYIGFHF</sequence>
<reference evidence="2 3" key="1">
    <citation type="submission" date="2016-01" db="EMBL/GenBank/DDBJ databases">
        <title>Genome sequencing of Roseivirga echinicomitans KMM 6058.</title>
        <authorList>
            <person name="Selvaratnam C."/>
            <person name="Thevarajoo S."/>
            <person name="Goh K.M."/>
            <person name="Ee R."/>
            <person name="Chan K.-G."/>
            <person name="Chong C.S."/>
        </authorList>
    </citation>
    <scope>NUCLEOTIDE SEQUENCE [LARGE SCALE GENOMIC DNA]</scope>
    <source>
        <strain evidence="2 3">KMM 6058</strain>
    </source>
</reference>
<organism evidence="2 3">
    <name type="scientific">Roseivirga echinicomitans</name>
    <dbReference type="NCBI Taxonomy" id="296218"/>
    <lineage>
        <taxon>Bacteria</taxon>
        <taxon>Pseudomonadati</taxon>
        <taxon>Bacteroidota</taxon>
        <taxon>Cytophagia</taxon>
        <taxon>Cytophagales</taxon>
        <taxon>Roseivirgaceae</taxon>
        <taxon>Roseivirga</taxon>
    </lineage>
</organism>
<dbReference type="STRING" id="296218.AWN68_02840"/>
<dbReference type="EMBL" id="LRDB01000001">
    <property type="protein sequence ID" value="KYG83758.1"/>
    <property type="molecule type" value="Genomic_DNA"/>
</dbReference>
<proteinExistence type="predicted"/>
<comment type="caution">
    <text evidence="2">The sequence shown here is derived from an EMBL/GenBank/DDBJ whole genome shotgun (WGS) entry which is preliminary data.</text>
</comment>
<keyword evidence="3" id="KW-1185">Reference proteome</keyword>
<feature type="domain" description="Outer membrane protein beta-barrel" evidence="1">
    <location>
        <begin position="11"/>
        <end position="165"/>
    </location>
</feature>
<gene>
    <name evidence="2" type="ORF">AWN68_02840</name>
</gene>
<accession>A0A150XYG1</accession>
<dbReference type="Proteomes" id="UP000075615">
    <property type="component" value="Unassembled WGS sequence"/>
</dbReference>
<protein>
    <recommendedName>
        <fullName evidence="1">Outer membrane protein beta-barrel domain-containing protein</fullName>
    </recommendedName>
</protein>